<sequence length="338" mass="39225">MEIDAIKLANKLSPYYKVFLITKKNGFIAQNFDNYFSKNINVSLEAIKFKSSLSLNIIKKTRDIIIKNSIKNVIFFGASELKSLYFSFLGFDINLIVRHGTTKSTPKKDWFHRLIYSKVNYHVSICKHIQKNVDYIIPFGKNSKSKLIYSSVKNINIVKKEKNDKLTLLHTGRIANGKGQIDAIKACSILVENNIDFIFYIVGGFEKGYETEFLNFYNTIEYRDKIILVGFSNEIARYLEKSDIFIFPSYGEGFGNSFIEAVRSGLDCISYSNTSFIEFKEIGLDFEIVEDKNIEKLKETLLKISKKEVIFDTERNKNIINDYFSEEKEIKEYLRILK</sequence>
<dbReference type="EMBL" id="NXGI01000009">
    <property type="protein sequence ID" value="PRM97597.1"/>
    <property type="molecule type" value="Genomic_DNA"/>
</dbReference>
<dbReference type="Gene3D" id="3.40.50.2000">
    <property type="entry name" value="Glycogen Phosphorylase B"/>
    <property type="match status" value="2"/>
</dbReference>
<gene>
    <name evidence="2" type="ORF">CJ670_04915</name>
</gene>
<feature type="domain" description="Glycosyl transferase family 1" evidence="1">
    <location>
        <begin position="159"/>
        <end position="318"/>
    </location>
</feature>
<accession>A0A2S9TFK4</accession>
<evidence type="ECO:0000313" key="3">
    <source>
        <dbReference type="Proteomes" id="UP000239151"/>
    </source>
</evidence>
<protein>
    <submittedName>
        <fullName evidence="2">Lipopolysaccharide biosynthesis protein</fullName>
    </submittedName>
</protein>
<dbReference type="Pfam" id="PF00534">
    <property type="entry name" value="Glycos_transf_1"/>
    <property type="match status" value="1"/>
</dbReference>
<proteinExistence type="predicted"/>
<dbReference type="GO" id="GO:0016757">
    <property type="term" value="F:glycosyltransferase activity"/>
    <property type="evidence" value="ECO:0007669"/>
    <property type="project" value="InterPro"/>
</dbReference>
<dbReference type="InterPro" id="IPR001296">
    <property type="entry name" value="Glyco_trans_1"/>
</dbReference>
<evidence type="ECO:0000313" key="2">
    <source>
        <dbReference type="EMBL" id="PRM97597.1"/>
    </source>
</evidence>
<dbReference type="SUPFAM" id="SSF53756">
    <property type="entry name" value="UDP-Glycosyltransferase/glycogen phosphorylase"/>
    <property type="match status" value="1"/>
</dbReference>
<name>A0A2S9TFK4_9BACT</name>
<dbReference type="PANTHER" id="PTHR12526">
    <property type="entry name" value="GLYCOSYLTRANSFERASE"/>
    <property type="match status" value="1"/>
</dbReference>
<comment type="caution">
    <text evidence="2">The sequence shown here is derived from an EMBL/GenBank/DDBJ whole genome shotgun (WGS) entry which is preliminary data.</text>
</comment>
<reference evidence="2 3" key="1">
    <citation type="submission" date="2017-09" db="EMBL/GenBank/DDBJ databases">
        <title>Reassesment of A. cryaerophilus.</title>
        <authorList>
            <person name="Perez-Cataluna A."/>
            <person name="Collado L."/>
            <person name="Salgado O."/>
            <person name="Lefinanco V."/>
            <person name="Figueras M.J."/>
        </authorList>
    </citation>
    <scope>NUCLEOTIDE SEQUENCE [LARGE SCALE GENOMIC DNA]</scope>
    <source>
        <strain evidence="2 3">LMG 9065</strain>
    </source>
</reference>
<evidence type="ECO:0000259" key="1">
    <source>
        <dbReference type="Pfam" id="PF00534"/>
    </source>
</evidence>
<organism evidence="2 3">
    <name type="scientific">Aliarcobacter cryaerophilus</name>
    <dbReference type="NCBI Taxonomy" id="28198"/>
    <lineage>
        <taxon>Bacteria</taxon>
        <taxon>Pseudomonadati</taxon>
        <taxon>Campylobacterota</taxon>
        <taxon>Epsilonproteobacteria</taxon>
        <taxon>Campylobacterales</taxon>
        <taxon>Arcobacteraceae</taxon>
        <taxon>Aliarcobacter</taxon>
    </lineage>
</organism>
<dbReference type="PANTHER" id="PTHR12526:SF630">
    <property type="entry name" value="GLYCOSYLTRANSFERASE"/>
    <property type="match status" value="1"/>
</dbReference>
<dbReference type="Proteomes" id="UP000239151">
    <property type="component" value="Unassembled WGS sequence"/>
</dbReference>
<dbReference type="AlphaFoldDB" id="A0A2S9TFK4"/>